<name>A0ACA9KUB2_9GLOM</name>
<dbReference type="Proteomes" id="UP000789525">
    <property type="component" value="Unassembled WGS sequence"/>
</dbReference>
<reference evidence="1" key="1">
    <citation type="submission" date="2021-06" db="EMBL/GenBank/DDBJ databases">
        <authorList>
            <person name="Kallberg Y."/>
            <person name="Tangrot J."/>
            <person name="Rosling A."/>
        </authorList>
    </citation>
    <scope>NUCLEOTIDE SEQUENCE</scope>
    <source>
        <strain evidence="1">CL356</strain>
    </source>
</reference>
<keyword evidence="2" id="KW-1185">Reference proteome</keyword>
<feature type="non-terminal residue" evidence="1">
    <location>
        <position position="1"/>
    </location>
</feature>
<proteinExistence type="predicted"/>
<comment type="caution">
    <text evidence="1">The sequence shown here is derived from an EMBL/GenBank/DDBJ whole genome shotgun (WGS) entry which is preliminary data.</text>
</comment>
<dbReference type="EMBL" id="CAJVPT010003237">
    <property type="protein sequence ID" value="CAG8493231.1"/>
    <property type="molecule type" value="Genomic_DNA"/>
</dbReference>
<sequence length="186" mass="21601">EKEAVAKLKALIPEIIKDSGVPENYTLWGVSLNNESTDERLDVILIKFLKARNLDVNLAKEMLIKSLKWRLEFKADELLTENFPESVFAKVGFIHKHDKMNRPVTYNLYGGLDNQEVFGNLDRFLRWRIQLMEKGILHLDFVKVDQIIQVHDYNNVSMISYDKTAKTASKSVIQITQDNYPEFLVN</sequence>
<protein>
    <submittedName>
        <fullName evidence="1">6851_t:CDS:1</fullName>
    </submittedName>
</protein>
<gene>
    <name evidence="1" type="ORF">ACOLOM_LOCUS2465</name>
</gene>
<evidence type="ECO:0000313" key="1">
    <source>
        <dbReference type="EMBL" id="CAG8493231.1"/>
    </source>
</evidence>
<evidence type="ECO:0000313" key="2">
    <source>
        <dbReference type="Proteomes" id="UP000789525"/>
    </source>
</evidence>
<accession>A0ACA9KUB2</accession>
<organism evidence="1 2">
    <name type="scientific">Acaulospora colombiana</name>
    <dbReference type="NCBI Taxonomy" id="27376"/>
    <lineage>
        <taxon>Eukaryota</taxon>
        <taxon>Fungi</taxon>
        <taxon>Fungi incertae sedis</taxon>
        <taxon>Mucoromycota</taxon>
        <taxon>Glomeromycotina</taxon>
        <taxon>Glomeromycetes</taxon>
        <taxon>Diversisporales</taxon>
        <taxon>Acaulosporaceae</taxon>
        <taxon>Acaulospora</taxon>
    </lineage>
</organism>